<keyword evidence="5" id="KW-1185">Reference proteome</keyword>
<accession>A0A1I7RX54</accession>
<dbReference type="Proteomes" id="UP000582659">
    <property type="component" value="Unassembled WGS sequence"/>
</dbReference>
<feature type="region of interest" description="Disordered" evidence="1">
    <location>
        <begin position="278"/>
        <end position="304"/>
    </location>
</feature>
<dbReference type="SMR" id="A0A1I7RX54"/>
<name>A0A1I7RX54_BURXY</name>
<evidence type="ECO:0000256" key="1">
    <source>
        <dbReference type="SAM" id="MobiDB-lite"/>
    </source>
</evidence>
<dbReference type="Proteomes" id="UP000659654">
    <property type="component" value="Unassembled WGS sequence"/>
</dbReference>
<dbReference type="AlphaFoldDB" id="A0A1I7RX54"/>
<evidence type="ECO:0000313" key="2">
    <source>
        <dbReference type="EMBL" id="CAD5230416.1"/>
    </source>
</evidence>
<dbReference type="Proteomes" id="UP000095284">
    <property type="component" value="Unplaced"/>
</dbReference>
<dbReference type="EMBL" id="CAJFCV020000005">
    <property type="protein sequence ID" value="CAG9121333.1"/>
    <property type="molecule type" value="Genomic_DNA"/>
</dbReference>
<evidence type="ECO:0000313" key="3">
    <source>
        <dbReference type="EMBL" id="CAG9121333.1"/>
    </source>
</evidence>
<dbReference type="WBParaSite" id="BXY_0531800.1">
    <property type="protein sequence ID" value="BXY_0531800.1"/>
    <property type="gene ID" value="BXY_0531800"/>
</dbReference>
<evidence type="ECO:0000313" key="4">
    <source>
        <dbReference type="Proteomes" id="UP000095284"/>
    </source>
</evidence>
<evidence type="ECO:0000313" key="6">
    <source>
        <dbReference type="WBParaSite" id="BXY_0531800.1"/>
    </source>
</evidence>
<reference evidence="3" key="2">
    <citation type="submission" date="2020-08" db="EMBL/GenBank/DDBJ databases">
        <authorList>
            <person name="Kikuchi T."/>
        </authorList>
    </citation>
    <scope>NUCLEOTIDE SEQUENCE</scope>
    <source>
        <strain evidence="2">Ka4C1</strain>
    </source>
</reference>
<evidence type="ECO:0000313" key="5">
    <source>
        <dbReference type="Proteomes" id="UP000659654"/>
    </source>
</evidence>
<dbReference type="EMBL" id="CAJFDI010000005">
    <property type="protein sequence ID" value="CAD5230416.1"/>
    <property type="molecule type" value="Genomic_DNA"/>
</dbReference>
<sequence>MGARSRDQWVVLDLLHKDQVLATSLYSCIPGFEKVVKGMKGRFTMTNGREEEAEILEVCDQRTAKQIVEFMNGYIKRRAQRAVELENEAIDMANRPAGLATKFISSGRIDEYNERFDLIEQLLKDETEKNERFRTQMQEQFALYRIELDRIKALPGNEKLVGKKVPLFRFVERDIVDALFKQSGSDHSKFFPLAFYAMFSEKERQGGVRLLPQEKLLEFEQVLRFYYPQETPEADEELWKLYKKKMSRYASNHRRVRRKPQPNPSIASIQHLILDADDGPFDNSRDSSSSSMSPSREVGTSELIPSDILQSLIKHEPEF</sequence>
<organism evidence="4 6">
    <name type="scientific">Bursaphelenchus xylophilus</name>
    <name type="common">Pinewood nematode worm</name>
    <name type="synonym">Aphelenchoides xylophilus</name>
    <dbReference type="NCBI Taxonomy" id="6326"/>
    <lineage>
        <taxon>Eukaryota</taxon>
        <taxon>Metazoa</taxon>
        <taxon>Ecdysozoa</taxon>
        <taxon>Nematoda</taxon>
        <taxon>Chromadorea</taxon>
        <taxon>Rhabditida</taxon>
        <taxon>Tylenchina</taxon>
        <taxon>Tylenchomorpha</taxon>
        <taxon>Aphelenchoidea</taxon>
        <taxon>Aphelenchoididae</taxon>
        <taxon>Bursaphelenchus</taxon>
    </lineage>
</organism>
<reference evidence="6" key="1">
    <citation type="submission" date="2016-11" db="UniProtKB">
        <authorList>
            <consortium name="WormBaseParasite"/>
        </authorList>
    </citation>
    <scope>IDENTIFICATION</scope>
</reference>
<feature type="compositionally biased region" description="Low complexity" evidence="1">
    <location>
        <begin position="286"/>
        <end position="295"/>
    </location>
</feature>
<protein>
    <submittedName>
        <fullName evidence="2">(pine wood nematode) hypothetical protein</fullName>
    </submittedName>
</protein>
<gene>
    <name evidence="2" type="ORF">BXYJ_LOCUS10976</name>
</gene>
<proteinExistence type="predicted"/>